<evidence type="ECO:0000313" key="2">
    <source>
        <dbReference type="Proteomes" id="UP000220102"/>
    </source>
</evidence>
<comment type="caution">
    <text evidence="1">The sequence shown here is derived from an EMBL/GenBank/DDBJ whole genome shotgun (WGS) entry which is preliminary data.</text>
</comment>
<evidence type="ECO:0000313" key="1">
    <source>
        <dbReference type="EMBL" id="PEN13622.1"/>
    </source>
</evidence>
<organism evidence="1 2">
    <name type="scientific">Longibacter salinarum</name>
    <dbReference type="NCBI Taxonomy" id="1850348"/>
    <lineage>
        <taxon>Bacteria</taxon>
        <taxon>Pseudomonadati</taxon>
        <taxon>Rhodothermota</taxon>
        <taxon>Rhodothermia</taxon>
        <taxon>Rhodothermales</taxon>
        <taxon>Salisaetaceae</taxon>
        <taxon>Longibacter</taxon>
    </lineage>
</organism>
<gene>
    <name evidence="1" type="ORF">CRI94_09960</name>
</gene>
<sequence>MRATNKVWYIQRTMSLQTLMRHEVRATFARHAEVAKANFQLFPKIIRLGERYILSLSYRLAYNLDASRREEAR</sequence>
<protein>
    <submittedName>
        <fullName evidence="1">Uncharacterized protein</fullName>
    </submittedName>
</protein>
<name>A0A2A8CY31_9BACT</name>
<accession>A0A2A8CY31</accession>
<keyword evidence="2" id="KW-1185">Reference proteome</keyword>
<proteinExistence type="predicted"/>
<dbReference type="Proteomes" id="UP000220102">
    <property type="component" value="Unassembled WGS sequence"/>
</dbReference>
<reference evidence="1 2" key="1">
    <citation type="submission" date="2017-10" db="EMBL/GenBank/DDBJ databases">
        <title>Draft genome of Longibacter Salinarum.</title>
        <authorList>
            <person name="Goh K.M."/>
            <person name="Shamsir M.S."/>
            <person name="Lim S.W."/>
        </authorList>
    </citation>
    <scope>NUCLEOTIDE SEQUENCE [LARGE SCALE GENOMIC DNA]</scope>
    <source>
        <strain evidence="1 2">KCTC 52045</strain>
    </source>
</reference>
<dbReference type="EMBL" id="PDEQ01000004">
    <property type="protein sequence ID" value="PEN13622.1"/>
    <property type="molecule type" value="Genomic_DNA"/>
</dbReference>
<dbReference type="AlphaFoldDB" id="A0A2A8CY31"/>